<sequence>MAADLGAILNTYQTHDRFTAKDCASNDYWLFRNDEVMVYKKRPRVDIDFYMQLFNDVEFEPHEWCHVGNFYNTKIKPYMLREDFKRFCNDPNYLQVFNFDHLMNDASEERYAGDYVYWPKLSARFFGWTLYLKLNFNINLDHGIPLPFHRRLGAVNLLSNQKINLDIGASLTLNNRTLFCNGPYLGDDCKHAVLNVEYRTSNDDDTTTTTTIVPMLFSNKYVGARNQVILNYLINNENVVGCKFTDEYSYLGDIDLNRLRISNYEDEDDDSMDVDDAANAPNQKSEMKVSPSSLFKQDFELAIEDCLEKINDYMIEVMPSHGCSSFLIDYLELSEYNTMPYLVINVWQYCLEYVNLHNQYTLEDILMFLYILCSKVCPSDYNELYLTHQIYLNSKDNAQKFFASLNFFSEPQRAIGYYFAIHFAVYKKFSTWDMTSSNVIGCGLDTSTVSFGFFKKIKHNEVSYVFNGKIYEFVKNKKEHEISSMFEKADETQVSVFKFNSIMNFYLTEDGMFDVCTKTYRATCPFLVVSALKKNYISKGKQFVSKEVFNEVFNSMRNDIVLLRTYHAKKFEMQFISLYANLKDCLHAGPKFHAKRTMLLEKMKTNVRWLMAADEQMLVLLMMKLQLNEHLHNIIQEGDDLDVMALQLAVTCQFLWPKAAITSFVWCLLKSLHFFELCFDMMVMQANESFADLRDIRYYKNRKTVIERLHMLVKTNIVSLIDEMDIDGYMREHILGITFTHAEQKTYERWRVIKKINTVYSKYRRVPLKYPVWTDKLIEMNENDDMYTWLTRFYKRIYLKNLINQMTNEQENMLTNFVQGFCYFRVLTNFNTTNSKVIINFCASLAIPTDYEKMCLNITSEPNCGKSSLFELLDKIILVYKSDRKVYDHTAETNSSKIKRFESQLYIMNEAEITTKGYLKNIADSTKFDSANRKYGPEESFYANYKVMITNNEMLYIKDGYDKACSNRIGLIYIDHSFESDIEPFDGSVYECYERKRYHEIKDINMKLKSPVKQFLANVLYYNSDPKTGYVYYKNILKNDKCYKHNKKCLYIYNDRLEALLYVLDIKEVKQTSENETPTRFTESTLIDLITKCVEIVKHMVHYRKREMIDVNSLLSDFRRKYGRSKFYNPETNSYENLTITKSEKYFKNIKPRLKSSVDEHMFV</sequence>
<dbReference type="GO" id="GO:0019079">
    <property type="term" value="P:viral genome replication"/>
    <property type="evidence" value="ECO:0007669"/>
    <property type="project" value="InterPro"/>
</dbReference>
<evidence type="ECO:0000313" key="3">
    <source>
        <dbReference type="Proteomes" id="UP000201335"/>
    </source>
</evidence>
<keyword evidence="3" id="KW-1185">Reference proteome</keyword>
<feature type="compositionally biased region" description="Acidic residues" evidence="1">
    <location>
        <begin position="267"/>
        <end position="276"/>
    </location>
</feature>
<dbReference type="InterPro" id="IPR006824">
    <property type="entry name" value="DNA_helicase_Baculovir"/>
</dbReference>
<protein>
    <submittedName>
        <fullName evidence="2">DNAhel-1</fullName>
    </submittedName>
</protein>
<dbReference type="EMBL" id="KM371112">
    <property type="protein sequence ID" value="AJK91743.1"/>
    <property type="molecule type" value="Genomic_DNA"/>
</dbReference>
<dbReference type="GeneID" id="23632085"/>
<dbReference type="Proteomes" id="UP000201335">
    <property type="component" value="Segment"/>
</dbReference>
<dbReference type="Gene3D" id="3.40.50.300">
    <property type="entry name" value="P-loop containing nucleotide triphosphate hydrolases"/>
    <property type="match status" value="1"/>
</dbReference>
<dbReference type="Pfam" id="PF04735">
    <property type="entry name" value="Baculo_helicase"/>
    <property type="match status" value="1"/>
</dbReference>
<dbReference type="InterPro" id="IPR027417">
    <property type="entry name" value="P-loop_NTPase"/>
</dbReference>
<name>A0A0C5AUW5_9BBAC</name>
<dbReference type="RefSeq" id="YP_009121868.1">
    <property type="nucleotide sequence ID" value="NC_026511.1"/>
</dbReference>
<reference evidence="2 3" key="1">
    <citation type="journal article" date="2015" name="Viruses">
        <title>The complete sequence of the first Spodoptera frugiperda Betabaculovirus genome: a natural multiple recombinant virus.</title>
        <authorList>
            <person name="Cuartas P.E."/>
            <person name="Barrera G.P."/>
            <person name="Belaich M.N."/>
            <person name="Barreto E."/>
            <person name="Ghiringhelli P.D."/>
            <person name="Villamizar L.F."/>
        </authorList>
    </citation>
    <scope>NUCLEOTIDE SEQUENCE [LARGE SCALE GENOMIC DNA]</scope>
    <source>
        <strain evidence="2">VG008</strain>
    </source>
</reference>
<feature type="region of interest" description="Disordered" evidence="1">
    <location>
        <begin position="267"/>
        <end position="286"/>
    </location>
</feature>
<dbReference type="KEGG" id="vg:23632085"/>
<accession>A0A0C5AUW5</accession>
<evidence type="ECO:0000256" key="1">
    <source>
        <dbReference type="SAM" id="MobiDB-lite"/>
    </source>
</evidence>
<dbReference type="GO" id="GO:0003678">
    <property type="term" value="F:DNA helicase activity"/>
    <property type="evidence" value="ECO:0007669"/>
    <property type="project" value="InterPro"/>
</dbReference>
<evidence type="ECO:0000313" key="2">
    <source>
        <dbReference type="EMBL" id="AJK91743.1"/>
    </source>
</evidence>
<dbReference type="OrthoDB" id="566at10239"/>
<proteinExistence type="predicted"/>
<organism evidence="2 3">
    <name type="scientific">Spodoptera frugiperda granulovirus</name>
    <dbReference type="NCBI Taxonomy" id="307454"/>
    <lineage>
        <taxon>Viruses</taxon>
        <taxon>Viruses incertae sedis</taxon>
        <taxon>Naldaviricetes</taxon>
        <taxon>Lefavirales</taxon>
        <taxon>Baculoviridae</taxon>
        <taxon>Betabaculovirus</taxon>
        <taxon>Betabaculovirus spofrugiperdae</taxon>
    </lineage>
</organism>